<dbReference type="Proteomes" id="UP000266188">
    <property type="component" value="Unassembled WGS sequence"/>
</dbReference>
<dbReference type="AlphaFoldDB" id="A0A3A2ZLD8"/>
<proteinExistence type="predicted"/>
<comment type="caution">
    <text evidence="2">The sequence shown here is derived from an EMBL/GenBank/DDBJ whole genome shotgun (WGS) entry which is preliminary data.</text>
</comment>
<protein>
    <submittedName>
        <fullName evidence="2">Uncharacterized protein</fullName>
    </submittedName>
</protein>
<evidence type="ECO:0000313" key="3">
    <source>
        <dbReference type="Proteomes" id="UP000266188"/>
    </source>
</evidence>
<feature type="signal peptide" evidence="1">
    <location>
        <begin position="1"/>
        <end position="18"/>
    </location>
</feature>
<reference evidence="3" key="1">
    <citation type="submission" date="2017-02" db="EMBL/GenBank/DDBJ databases">
        <authorList>
            <person name="Tafer H."/>
            <person name="Lopandic K."/>
        </authorList>
    </citation>
    <scope>NUCLEOTIDE SEQUENCE [LARGE SCALE GENOMIC DNA]</scope>
    <source>
        <strain evidence="3">CBS 366.77</strain>
    </source>
</reference>
<name>A0A3A2ZLD8_9EURO</name>
<organism evidence="2 3">
    <name type="scientific">Aspergillus sclerotialis</name>
    <dbReference type="NCBI Taxonomy" id="2070753"/>
    <lineage>
        <taxon>Eukaryota</taxon>
        <taxon>Fungi</taxon>
        <taxon>Dikarya</taxon>
        <taxon>Ascomycota</taxon>
        <taxon>Pezizomycotina</taxon>
        <taxon>Eurotiomycetes</taxon>
        <taxon>Eurotiomycetidae</taxon>
        <taxon>Eurotiales</taxon>
        <taxon>Aspergillaceae</taxon>
        <taxon>Aspergillus</taxon>
        <taxon>Aspergillus subgen. Polypaecilum</taxon>
    </lineage>
</organism>
<gene>
    <name evidence="2" type="ORF">PHISCL_04560</name>
</gene>
<keyword evidence="3" id="KW-1185">Reference proteome</keyword>
<evidence type="ECO:0000256" key="1">
    <source>
        <dbReference type="SAM" id="SignalP"/>
    </source>
</evidence>
<feature type="chain" id="PRO_5017304272" evidence="1">
    <location>
        <begin position="19"/>
        <end position="107"/>
    </location>
</feature>
<sequence length="107" mass="11162">MKLTTSILAASFISIVYGLSAQSHTERADQVLTCDPEKKTCRTSCVPQDDGSGAPFGANPDDGNWCWLVNDDKPITCESDDDCGKTMFGCAPPGEDIDGLGGGCGPS</sequence>
<dbReference type="EMBL" id="MVGC01000135">
    <property type="protein sequence ID" value="RJE23113.1"/>
    <property type="molecule type" value="Genomic_DNA"/>
</dbReference>
<evidence type="ECO:0000313" key="2">
    <source>
        <dbReference type="EMBL" id="RJE23113.1"/>
    </source>
</evidence>
<accession>A0A3A2ZLD8</accession>
<keyword evidence="1" id="KW-0732">Signal</keyword>